<gene>
    <name evidence="2" type="ORF">V6N12_032225</name>
</gene>
<proteinExistence type="inferred from homology"/>
<evidence type="ECO:0000313" key="3">
    <source>
        <dbReference type="Proteomes" id="UP001472677"/>
    </source>
</evidence>
<reference evidence="2 3" key="1">
    <citation type="journal article" date="2024" name="G3 (Bethesda)">
        <title>Genome assembly of Hibiscus sabdariffa L. provides insights into metabolisms of medicinal natural products.</title>
        <authorList>
            <person name="Kim T."/>
        </authorList>
    </citation>
    <scope>NUCLEOTIDE SEQUENCE [LARGE SCALE GENOMIC DNA]</scope>
    <source>
        <strain evidence="2">TK-2024</strain>
        <tissue evidence="2">Old leaves</tissue>
    </source>
</reference>
<accession>A0ABR2CC01</accession>
<dbReference type="Gene3D" id="3.40.50.1460">
    <property type="match status" value="1"/>
</dbReference>
<name>A0ABR2CC01_9ROSI</name>
<dbReference type="Proteomes" id="UP001472677">
    <property type="component" value="Unassembled WGS sequence"/>
</dbReference>
<dbReference type="PANTHER" id="PTHR48104">
    <property type="entry name" value="METACASPASE-4"/>
    <property type="match status" value="1"/>
</dbReference>
<comment type="similarity">
    <text evidence="1">Belongs to the peptidase C14B family.</text>
</comment>
<organism evidence="2 3">
    <name type="scientific">Hibiscus sabdariffa</name>
    <name type="common">roselle</name>
    <dbReference type="NCBI Taxonomy" id="183260"/>
    <lineage>
        <taxon>Eukaryota</taxon>
        <taxon>Viridiplantae</taxon>
        <taxon>Streptophyta</taxon>
        <taxon>Embryophyta</taxon>
        <taxon>Tracheophyta</taxon>
        <taxon>Spermatophyta</taxon>
        <taxon>Magnoliopsida</taxon>
        <taxon>eudicotyledons</taxon>
        <taxon>Gunneridae</taxon>
        <taxon>Pentapetalae</taxon>
        <taxon>rosids</taxon>
        <taxon>malvids</taxon>
        <taxon>Malvales</taxon>
        <taxon>Malvaceae</taxon>
        <taxon>Malvoideae</taxon>
        <taxon>Hibiscus</taxon>
    </lineage>
</organism>
<dbReference type="PANTHER" id="PTHR48104:SF7">
    <property type="entry name" value="METACASPASE-9"/>
    <property type="match status" value="1"/>
</dbReference>
<evidence type="ECO:0000256" key="1">
    <source>
        <dbReference type="ARBA" id="ARBA00009005"/>
    </source>
</evidence>
<evidence type="ECO:0000313" key="2">
    <source>
        <dbReference type="EMBL" id="KAK8517025.1"/>
    </source>
</evidence>
<protein>
    <submittedName>
        <fullName evidence="2">Uncharacterized protein</fullName>
    </submittedName>
</protein>
<dbReference type="EMBL" id="JBBPBM010000056">
    <property type="protein sequence ID" value="KAK8517025.1"/>
    <property type="molecule type" value="Genomic_DNA"/>
</dbReference>
<sequence length="122" mass="13032">MQLRDLVDQLPRGATLTIVVDSSYSGGLLVGGKERVGSNAMVPLPTSYAKLVRKNIDFNIIRGIRSITSGPIEEATDWSLSGNGGILLSGCDANETSFDVVLGEEEYGAFTNTVLKVLRSLN</sequence>
<keyword evidence="3" id="KW-1185">Reference proteome</keyword>
<dbReference type="InterPro" id="IPR050452">
    <property type="entry name" value="Metacaspase"/>
</dbReference>
<comment type="caution">
    <text evidence="2">The sequence shown here is derived from an EMBL/GenBank/DDBJ whole genome shotgun (WGS) entry which is preliminary data.</text>
</comment>